<gene>
    <name evidence="1" type="ORF">A2664_03695</name>
</gene>
<dbReference type="InterPro" id="IPR013078">
    <property type="entry name" value="His_Pase_superF_clade-1"/>
</dbReference>
<dbReference type="Pfam" id="PF00300">
    <property type="entry name" value="His_Phos_1"/>
    <property type="match status" value="1"/>
</dbReference>
<evidence type="ECO:0000313" key="1">
    <source>
        <dbReference type="EMBL" id="OHA17694.1"/>
    </source>
</evidence>
<sequence length="224" mass="24829">MNSKLNQTIVARLLRGGFALTRHNTKFTFLRHAHAVAADGGHDSDRRISSKGQKQCAAMKSVFETRSFNVTYRSPLIRVWDTLVALNIQSPEDTTIKELVIEYGQETRQSGVLDAAYEIMGSVGLADIMKHKEVATAMDEFAAHALAKLNLQIQDVSADRGQKFNVLVAGHGWLNPILAYYMAGTNETARRHLLYHPMGECEIIEVGITEDGSPIWNHIPCPAV</sequence>
<dbReference type="InterPro" id="IPR029033">
    <property type="entry name" value="His_PPase_superfam"/>
</dbReference>
<comment type="caution">
    <text evidence="1">The sequence shown here is derived from an EMBL/GenBank/DDBJ whole genome shotgun (WGS) entry which is preliminary data.</text>
</comment>
<dbReference type="Proteomes" id="UP000178873">
    <property type="component" value="Unassembled WGS sequence"/>
</dbReference>
<dbReference type="Gene3D" id="3.40.50.1240">
    <property type="entry name" value="Phosphoglycerate mutase-like"/>
    <property type="match status" value="1"/>
</dbReference>
<dbReference type="SUPFAM" id="SSF53254">
    <property type="entry name" value="Phosphoglycerate mutase-like"/>
    <property type="match status" value="1"/>
</dbReference>
<name>A0A1G2M1Q6_9BACT</name>
<evidence type="ECO:0008006" key="3">
    <source>
        <dbReference type="Google" id="ProtNLM"/>
    </source>
</evidence>
<protein>
    <recommendedName>
        <fullName evidence="3">Phosphoglycerate mutase</fullName>
    </recommendedName>
</protein>
<evidence type="ECO:0000313" key="2">
    <source>
        <dbReference type="Proteomes" id="UP000178873"/>
    </source>
</evidence>
<reference evidence="1 2" key="1">
    <citation type="journal article" date="2016" name="Nat. Commun.">
        <title>Thousands of microbial genomes shed light on interconnected biogeochemical processes in an aquifer system.</title>
        <authorList>
            <person name="Anantharaman K."/>
            <person name="Brown C.T."/>
            <person name="Hug L.A."/>
            <person name="Sharon I."/>
            <person name="Castelle C.J."/>
            <person name="Probst A.J."/>
            <person name="Thomas B.C."/>
            <person name="Singh A."/>
            <person name="Wilkins M.J."/>
            <person name="Karaoz U."/>
            <person name="Brodie E.L."/>
            <person name="Williams K.H."/>
            <person name="Hubbard S.S."/>
            <person name="Banfield J.F."/>
        </authorList>
    </citation>
    <scope>NUCLEOTIDE SEQUENCE [LARGE SCALE GENOMIC DNA]</scope>
</reference>
<dbReference type="STRING" id="1802301.A2664_03695"/>
<organism evidence="1 2">
    <name type="scientific">Candidatus Taylorbacteria bacterium RIFCSPHIGHO2_01_FULL_46_22b</name>
    <dbReference type="NCBI Taxonomy" id="1802301"/>
    <lineage>
        <taxon>Bacteria</taxon>
        <taxon>Candidatus Tayloriibacteriota</taxon>
    </lineage>
</organism>
<dbReference type="AlphaFoldDB" id="A0A1G2M1Q6"/>
<dbReference type="EMBL" id="MHRF01000013">
    <property type="protein sequence ID" value="OHA17694.1"/>
    <property type="molecule type" value="Genomic_DNA"/>
</dbReference>
<proteinExistence type="predicted"/>
<accession>A0A1G2M1Q6</accession>